<name>A0A150FBZ4_9BACI</name>
<proteinExistence type="predicted"/>
<dbReference type="PROSITE" id="PS51257">
    <property type="entry name" value="PROKAR_LIPOPROTEIN"/>
    <property type="match status" value="1"/>
</dbReference>
<dbReference type="InterPro" id="IPR052179">
    <property type="entry name" value="DD-CPase-like"/>
</dbReference>
<accession>A0A150FBZ4</accession>
<dbReference type="PANTHER" id="PTHR34385:SF1">
    <property type="entry name" value="PEPTIDOGLYCAN L-ALANYL-D-GLUTAMATE ENDOPEPTIDASE CWLK"/>
    <property type="match status" value="1"/>
</dbReference>
<dbReference type="Pfam" id="PF02557">
    <property type="entry name" value="VanY"/>
    <property type="match status" value="1"/>
</dbReference>
<dbReference type="GO" id="GO:0006508">
    <property type="term" value="P:proteolysis"/>
    <property type="evidence" value="ECO:0007669"/>
    <property type="project" value="InterPro"/>
</dbReference>
<dbReference type="InterPro" id="IPR009045">
    <property type="entry name" value="Zn_M74/Hedgehog-like"/>
</dbReference>
<evidence type="ECO:0000313" key="5">
    <source>
        <dbReference type="Proteomes" id="UP000075430"/>
    </source>
</evidence>
<evidence type="ECO:0000256" key="1">
    <source>
        <dbReference type="SAM" id="MobiDB-lite"/>
    </source>
</evidence>
<feature type="signal peptide" evidence="2">
    <location>
        <begin position="1"/>
        <end position="18"/>
    </location>
</feature>
<feature type="chain" id="PRO_5039146861" evidence="2">
    <location>
        <begin position="19"/>
        <end position="272"/>
    </location>
</feature>
<dbReference type="PANTHER" id="PTHR34385">
    <property type="entry name" value="D-ALANYL-D-ALANINE CARBOXYPEPTIDASE"/>
    <property type="match status" value="1"/>
</dbReference>
<comment type="caution">
    <text evidence="4">The sequence shown here is derived from an EMBL/GenBank/DDBJ whole genome shotgun (WGS) entry which is preliminary data.</text>
</comment>
<evidence type="ECO:0000256" key="2">
    <source>
        <dbReference type="SAM" id="SignalP"/>
    </source>
</evidence>
<feature type="domain" description="D-alanyl-D-alanine carboxypeptidase-like core" evidence="3">
    <location>
        <begin position="120"/>
        <end position="249"/>
    </location>
</feature>
<reference evidence="5" key="1">
    <citation type="submission" date="2016-02" db="EMBL/GenBank/DDBJ databases">
        <authorList>
            <person name="Dunlap C."/>
        </authorList>
    </citation>
    <scope>NUCLEOTIDE SEQUENCE [LARGE SCALE GENOMIC DNA]</scope>
    <source>
        <strain evidence="5">NRRL B-41092</strain>
    </source>
</reference>
<organism evidence="4 5">
    <name type="scientific">Bacillus nakamurai</name>
    <dbReference type="NCBI Taxonomy" id="1793963"/>
    <lineage>
        <taxon>Bacteria</taxon>
        <taxon>Bacillati</taxon>
        <taxon>Bacillota</taxon>
        <taxon>Bacilli</taxon>
        <taxon>Bacillales</taxon>
        <taxon>Bacillaceae</taxon>
        <taxon>Bacillus</taxon>
    </lineage>
</organism>
<feature type="region of interest" description="Disordered" evidence="1">
    <location>
        <begin position="29"/>
        <end position="53"/>
    </location>
</feature>
<dbReference type="Gene3D" id="3.30.1380.10">
    <property type="match status" value="1"/>
</dbReference>
<dbReference type="AlphaFoldDB" id="A0A150FBZ4"/>
<dbReference type="GO" id="GO:0008233">
    <property type="term" value="F:peptidase activity"/>
    <property type="evidence" value="ECO:0007669"/>
    <property type="project" value="InterPro"/>
</dbReference>
<evidence type="ECO:0000259" key="3">
    <source>
        <dbReference type="Pfam" id="PF02557"/>
    </source>
</evidence>
<dbReference type="RefSeq" id="WP_061521253.1">
    <property type="nucleotide sequence ID" value="NZ_JANBMN010000008.1"/>
</dbReference>
<gene>
    <name evidence="4" type="ORF">AXI58_12155</name>
</gene>
<dbReference type="InterPro" id="IPR058193">
    <property type="entry name" value="VanY/YodJ_core_dom"/>
</dbReference>
<dbReference type="OrthoDB" id="9792074at2"/>
<dbReference type="STRING" id="1793963.AXI58_12155"/>
<protein>
    <submittedName>
        <fullName evidence="4">Peptidase M15</fullName>
    </submittedName>
</protein>
<evidence type="ECO:0000313" key="4">
    <source>
        <dbReference type="EMBL" id="KXZ21903.1"/>
    </source>
</evidence>
<dbReference type="Proteomes" id="UP000075430">
    <property type="component" value="Unassembled WGS sequence"/>
</dbReference>
<feature type="compositionally biased region" description="Basic and acidic residues" evidence="1">
    <location>
        <begin position="30"/>
        <end position="53"/>
    </location>
</feature>
<keyword evidence="2" id="KW-0732">Signal</keyword>
<keyword evidence="5" id="KW-1185">Reference proteome</keyword>
<dbReference type="InterPro" id="IPR003709">
    <property type="entry name" value="VanY-like_core_dom"/>
</dbReference>
<dbReference type="EMBL" id="LSBA01000006">
    <property type="protein sequence ID" value="KXZ21903.1"/>
    <property type="molecule type" value="Genomic_DNA"/>
</dbReference>
<sequence>MKKSSKWFSLAAALSVTAIVGTGCSISGGDSHKDTKTTAETKQSDDASNKKTAKTQDNDFLLESKYFNDIKEVNGLETIQNPKNTLALVNKTYTLPGDYKPSDLVIPKVEFSFTEKIEKRYIRKPAADALAELFKAGKKQGYELVAVSGYRSYDRQKVIFDNEVSLKGEKKAKEAVAFPGQSEHQTGLAMDISSKSNGFELNEAFGNTADGKWVKDHAYEYGFVIRYPKGKEDVTKYEYEPWHLRYVGKKAAKVMHDRHLTLEEYFNEVKKV</sequence>
<dbReference type="SUPFAM" id="SSF55166">
    <property type="entry name" value="Hedgehog/DD-peptidase"/>
    <property type="match status" value="1"/>
</dbReference>
<dbReference type="CDD" id="cd14852">
    <property type="entry name" value="LD-carboxypeptidase"/>
    <property type="match status" value="1"/>
</dbReference>